<comment type="caution">
    <text evidence="1">The sequence shown here is derived from an EMBL/GenBank/DDBJ whole genome shotgun (WGS) entry which is preliminary data.</text>
</comment>
<evidence type="ECO:0000313" key="1">
    <source>
        <dbReference type="EMBL" id="KAA2211358.1"/>
    </source>
</evidence>
<organism evidence="1 2">
    <name type="scientific">Teichococcus oryzae</name>
    <dbReference type="NCBI Taxonomy" id="1608942"/>
    <lineage>
        <taxon>Bacteria</taxon>
        <taxon>Pseudomonadati</taxon>
        <taxon>Pseudomonadota</taxon>
        <taxon>Alphaproteobacteria</taxon>
        <taxon>Acetobacterales</taxon>
        <taxon>Roseomonadaceae</taxon>
        <taxon>Roseomonas</taxon>
    </lineage>
</organism>
<name>A0A5B2TBZ0_9PROT</name>
<dbReference type="Proteomes" id="UP000322110">
    <property type="component" value="Unassembled WGS sequence"/>
</dbReference>
<dbReference type="OrthoDB" id="7595337at2"/>
<gene>
    <name evidence="1" type="ORF">F0Q34_20455</name>
</gene>
<sequence length="127" mass="14399">MLIDLETGRPIMRMPRQAQYRAWMSRLSSAEIATAKAAINAMIERGEIHTAGWMPGKQWAGTPFEPLHTKAARGDREASGLCFGALVWEVFAERPECWASGRYEKNGKPIGSRTYFRIEERRRGSRA</sequence>
<evidence type="ECO:0000313" key="2">
    <source>
        <dbReference type="Proteomes" id="UP000322110"/>
    </source>
</evidence>
<reference evidence="1 2" key="1">
    <citation type="journal article" date="2015" name="Int. J. Syst. Evol. Microbiol.">
        <title>Roseomonas oryzae sp. nov., isolated from paddy rhizosphere soil.</title>
        <authorList>
            <person name="Ramaprasad E.V."/>
            <person name="Sasikala Ch."/>
            <person name="Ramana Ch.V."/>
        </authorList>
    </citation>
    <scope>NUCLEOTIDE SEQUENCE [LARGE SCALE GENOMIC DNA]</scope>
    <source>
        <strain evidence="1 2">KCTC 42542</strain>
    </source>
</reference>
<protein>
    <submittedName>
        <fullName evidence="1">Uncharacterized protein</fullName>
    </submittedName>
</protein>
<proteinExistence type="predicted"/>
<accession>A0A5B2TBZ0</accession>
<keyword evidence="2" id="KW-1185">Reference proteome</keyword>
<dbReference type="RefSeq" id="WP_149814236.1">
    <property type="nucleotide sequence ID" value="NZ_VUKA01000032.1"/>
</dbReference>
<dbReference type="AlphaFoldDB" id="A0A5B2TBZ0"/>
<dbReference type="EMBL" id="VUKA01000032">
    <property type="protein sequence ID" value="KAA2211358.1"/>
    <property type="molecule type" value="Genomic_DNA"/>
</dbReference>